<reference evidence="2" key="1">
    <citation type="submission" date="2014-09" db="EMBL/GenBank/DDBJ databases">
        <authorList>
            <person name="Mudge J."/>
            <person name="Ramaraj T."/>
            <person name="Lindquist I.E."/>
            <person name="Bharti A.K."/>
            <person name="Sundararajan A."/>
            <person name="Cameron C.T."/>
            <person name="Woodward J.E."/>
            <person name="May G.D."/>
            <person name="Brubaker C."/>
            <person name="Broadhvest J."/>
            <person name="Wilkins T.A."/>
        </authorList>
    </citation>
    <scope>NUCLEOTIDE SEQUENCE</scope>
    <source>
        <strain evidence="2">cv. AKA8401</strain>
    </source>
</reference>
<dbReference type="AlphaFoldDB" id="A0A0B0MCI9"/>
<evidence type="ECO:0000313" key="1">
    <source>
        <dbReference type="EMBL" id="KHF98086.1"/>
    </source>
</evidence>
<dbReference type="Proteomes" id="UP000032142">
    <property type="component" value="Unassembled WGS sequence"/>
</dbReference>
<accession>A0A0B0MCI9</accession>
<name>A0A0B0MCI9_GOSAR</name>
<keyword evidence="2" id="KW-1185">Reference proteome</keyword>
<proteinExistence type="predicted"/>
<sequence length="63" mass="7363">MLQLGSKEMWVFKVQQLGFLPCGYVMWYSPLYHAMRDAWDMAAEIFLSQLPSLVEDCNAKFQV</sequence>
<gene>
    <name evidence="1" type="ORF">F383_37220</name>
</gene>
<evidence type="ECO:0000313" key="2">
    <source>
        <dbReference type="Proteomes" id="UP000032142"/>
    </source>
</evidence>
<organism evidence="1 2">
    <name type="scientific">Gossypium arboreum</name>
    <name type="common">Tree cotton</name>
    <name type="synonym">Gossypium nanking</name>
    <dbReference type="NCBI Taxonomy" id="29729"/>
    <lineage>
        <taxon>Eukaryota</taxon>
        <taxon>Viridiplantae</taxon>
        <taxon>Streptophyta</taxon>
        <taxon>Embryophyta</taxon>
        <taxon>Tracheophyta</taxon>
        <taxon>Spermatophyta</taxon>
        <taxon>Magnoliopsida</taxon>
        <taxon>eudicotyledons</taxon>
        <taxon>Gunneridae</taxon>
        <taxon>Pentapetalae</taxon>
        <taxon>rosids</taxon>
        <taxon>malvids</taxon>
        <taxon>Malvales</taxon>
        <taxon>Malvaceae</taxon>
        <taxon>Malvoideae</taxon>
        <taxon>Gossypium</taxon>
    </lineage>
</organism>
<comment type="caution">
    <text evidence="1">The sequence shown here is derived from an EMBL/GenBank/DDBJ whole genome shotgun (WGS) entry which is preliminary data.</text>
</comment>
<dbReference type="EMBL" id="JRRC01027820">
    <property type="protein sequence ID" value="KHF98086.1"/>
    <property type="molecule type" value="Genomic_DNA"/>
</dbReference>
<protein>
    <submittedName>
        <fullName evidence="1">Regulatory-associated of TOR 1</fullName>
    </submittedName>
</protein>